<dbReference type="GO" id="GO:0003677">
    <property type="term" value="F:DNA binding"/>
    <property type="evidence" value="ECO:0007669"/>
    <property type="project" value="UniProtKB-KW"/>
</dbReference>
<dbReference type="Pfam" id="PF12172">
    <property type="entry name" value="zf-ChsH2"/>
    <property type="match status" value="1"/>
</dbReference>
<dbReference type="InterPro" id="IPR012340">
    <property type="entry name" value="NA-bd_OB-fold"/>
</dbReference>
<keyword evidence="4" id="KW-1185">Reference proteome</keyword>
<dbReference type="Gene3D" id="6.10.30.10">
    <property type="match status" value="1"/>
</dbReference>
<dbReference type="InterPro" id="IPR002878">
    <property type="entry name" value="ChsH2_C"/>
</dbReference>
<accession>A0A0B1ZRC9</accession>
<evidence type="ECO:0000313" key="4">
    <source>
        <dbReference type="Proteomes" id="UP000031057"/>
    </source>
</evidence>
<feature type="domain" description="ChsH2 rubredoxin-like zinc ribbon" evidence="2">
    <location>
        <begin position="19"/>
        <end position="53"/>
    </location>
</feature>
<protein>
    <submittedName>
        <fullName evidence="3">DNA-binding protein</fullName>
    </submittedName>
</protein>
<proteinExistence type="predicted"/>
<dbReference type="InterPro" id="IPR022002">
    <property type="entry name" value="ChsH2_Znr"/>
</dbReference>
<dbReference type="SUPFAM" id="SSF50249">
    <property type="entry name" value="Nucleic acid-binding proteins"/>
    <property type="match status" value="1"/>
</dbReference>
<reference evidence="3 4" key="1">
    <citation type="submission" date="2014-10" db="EMBL/GenBank/DDBJ databases">
        <title>Genome sequence of Novosphingobium malaysiense MUSC 273(T).</title>
        <authorList>
            <person name="Lee L.-H."/>
        </authorList>
    </citation>
    <scope>NUCLEOTIDE SEQUENCE [LARGE SCALE GENOMIC DNA]</scope>
    <source>
        <strain evidence="3 4">MUSC 273</strain>
    </source>
</reference>
<comment type="caution">
    <text evidence="3">The sequence shown here is derived from an EMBL/GenBank/DDBJ whole genome shotgun (WGS) entry which is preliminary data.</text>
</comment>
<dbReference type="STRING" id="1348853.LK12_13970"/>
<feature type="domain" description="ChsH2 C-terminal OB-fold" evidence="1">
    <location>
        <begin position="58"/>
        <end position="120"/>
    </location>
</feature>
<dbReference type="EMBL" id="JTDI01000003">
    <property type="protein sequence ID" value="KHK91844.1"/>
    <property type="molecule type" value="Genomic_DNA"/>
</dbReference>
<dbReference type="PANTHER" id="PTHR34075">
    <property type="entry name" value="BLR3430 PROTEIN"/>
    <property type="match status" value="1"/>
</dbReference>
<dbReference type="OrthoDB" id="7210118at2"/>
<organism evidence="3 4">
    <name type="scientific">Novosphingobium malaysiense</name>
    <dbReference type="NCBI Taxonomy" id="1348853"/>
    <lineage>
        <taxon>Bacteria</taxon>
        <taxon>Pseudomonadati</taxon>
        <taxon>Pseudomonadota</taxon>
        <taxon>Alphaproteobacteria</taxon>
        <taxon>Sphingomonadales</taxon>
        <taxon>Sphingomonadaceae</taxon>
        <taxon>Novosphingobium</taxon>
    </lineage>
</organism>
<gene>
    <name evidence="3" type="ORF">LK12_13970</name>
</gene>
<dbReference type="PANTHER" id="PTHR34075:SF5">
    <property type="entry name" value="BLR3430 PROTEIN"/>
    <property type="match status" value="1"/>
</dbReference>
<evidence type="ECO:0000313" key="3">
    <source>
        <dbReference type="EMBL" id="KHK91844.1"/>
    </source>
</evidence>
<evidence type="ECO:0000259" key="2">
    <source>
        <dbReference type="Pfam" id="PF12172"/>
    </source>
</evidence>
<dbReference type="InterPro" id="IPR052513">
    <property type="entry name" value="Thioester_dehydratase-like"/>
</dbReference>
<evidence type="ECO:0000259" key="1">
    <source>
        <dbReference type="Pfam" id="PF01796"/>
    </source>
</evidence>
<dbReference type="Proteomes" id="UP000031057">
    <property type="component" value="Unassembled WGS sequence"/>
</dbReference>
<dbReference type="AlphaFoldDB" id="A0A0B1ZRC9"/>
<keyword evidence="3" id="KW-0238">DNA-binding</keyword>
<dbReference type="Pfam" id="PF01796">
    <property type="entry name" value="OB_ChsH2_C"/>
    <property type="match status" value="1"/>
</dbReference>
<sequence>MSNPPRPKPRLDQENTPFWTGGAEGKLNIIKCGDCGQYTHPPKVLCRHCQSENIAPEAVAGTGVVDTFTINYQPWAKGLEVPYVIARVALDGVPGVYLTTNIVNCPVDAVDFGDRVCVTFEEQDGIFYPLFEKQKQNQAEGAN</sequence>
<name>A0A0B1ZRC9_9SPHN</name>
<dbReference type="RefSeq" id="WP_039284803.1">
    <property type="nucleotide sequence ID" value="NZ_JTDI01000003.1"/>
</dbReference>